<protein>
    <recommendedName>
        <fullName evidence="2">MADF domain-containing protein</fullName>
    </recommendedName>
</protein>
<dbReference type="Proteomes" id="UP000594454">
    <property type="component" value="Chromosome 2"/>
</dbReference>
<name>A0A7R8UM15_HERIL</name>
<dbReference type="OrthoDB" id="6577442at2759"/>
<organism evidence="3 4">
    <name type="scientific">Hermetia illucens</name>
    <name type="common">Black soldier fly</name>
    <dbReference type="NCBI Taxonomy" id="343691"/>
    <lineage>
        <taxon>Eukaryota</taxon>
        <taxon>Metazoa</taxon>
        <taxon>Ecdysozoa</taxon>
        <taxon>Arthropoda</taxon>
        <taxon>Hexapoda</taxon>
        <taxon>Insecta</taxon>
        <taxon>Pterygota</taxon>
        <taxon>Neoptera</taxon>
        <taxon>Endopterygota</taxon>
        <taxon>Diptera</taxon>
        <taxon>Brachycera</taxon>
        <taxon>Stratiomyomorpha</taxon>
        <taxon>Stratiomyidae</taxon>
        <taxon>Hermetiinae</taxon>
        <taxon>Hermetia</taxon>
    </lineage>
</organism>
<evidence type="ECO:0000256" key="1">
    <source>
        <dbReference type="SAM" id="MobiDB-lite"/>
    </source>
</evidence>
<sequence>MSAPNPYFLKLTETETLRFLDLYQKEEILWNSNLEMYRNRPARLAAAERVAKALNVRGFTAEYVLIKFKNLRSSYCQELKKVAESVSSGAEEIYRPKVFWFHKMNAFLRPFVQSRAAQSNLHFDYPDTNEVQTQEVCTTHFLDPFNGHELATPHSAGVEDPQFLTSWESYDEHSSGRSEKRMYPETSSPPPHYSKRIKQSINSTNNTYNLGSDSNEDRLPAPHLPTQSEKEDSFDCFGRYIAALLRIMPPQQSCKMQLDIVTLLLNQQMHQSKPPQLISASQQTEEVASGPRSAGPDSGADLDVKDENISNGYVDLTNEINYES</sequence>
<feature type="compositionally biased region" description="Basic and acidic residues" evidence="1">
    <location>
        <begin position="170"/>
        <end position="183"/>
    </location>
</feature>
<proteinExistence type="predicted"/>
<dbReference type="PROSITE" id="PS51029">
    <property type="entry name" value="MADF"/>
    <property type="match status" value="1"/>
</dbReference>
<dbReference type="SMART" id="SM00595">
    <property type="entry name" value="MADF"/>
    <property type="match status" value="1"/>
</dbReference>
<feature type="region of interest" description="Disordered" evidence="1">
    <location>
        <begin position="168"/>
        <end position="230"/>
    </location>
</feature>
<dbReference type="InParanoid" id="A0A7R8UM15"/>
<accession>A0A7R8UM15</accession>
<dbReference type="AlphaFoldDB" id="A0A7R8UM15"/>
<feature type="compositionally biased region" description="Polar residues" evidence="1">
    <location>
        <begin position="199"/>
        <end position="213"/>
    </location>
</feature>
<evidence type="ECO:0000313" key="4">
    <source>
        <dbReference type="Proteomes" id="UP000594454"/>
    </source>
</evidence>
<dbReference type="OMA" id="FNGHELA"/>
<feature type="compositionally biased region" description="Polar residues" evidence="1">
    <location>
        <begin position="274"/>
        <end position="286"/>
    </location>
</feature>
<gene>
    <name evidence="3" type="ORF">HERILL_LOCUS6088</name>
</gene>
<reference evidence="3 4" key="1">
    <citation type="submission" date="2020-11" db="EMBL/GenBank/DDBJ databases">
        <authorList>
            <person name="Wallbank WR R."/>
            <person name="Pardo Diaz C."/>
            <person name="Kozak K."/>
            <person name="Martin S."/>
            <person name="Jiggins C."/>
            <person name="Moest M."/>
            <person name="Warren A I."/>
            <person name="Generalovic N T."/>
            <person name="Byers J.R.P. K."/>
            <person name="Montejo-Kovacevich G."/>
            <person name="Yen C E."/>
        </authorList>
    </citation>
    <scope>NUCLEOTIDE SEQUENCE [LARGE SCALE GENOMIC DNA]</scope>
</reference>
<feature type="domain" description="MADF" evidence="2">
    <location>
        <begin position="18"/>
        <end position="113"/>
    </location>
</feature>
<dbReference type="InterPro" id="IPR006578">
    <property type="entry name" value="MADF-dom"/>
</dbReference>
<dbReference type="EMBL" id="LR899010">
    <property type="protein sequence ID" value="CAD7083104.1"/>
    <property type="molecule type" value="Genomic_DNA"/>
</dbReference>
<dbReference type="Pfam" id="PF10545">
    <property type="entry name" value="MADF_DNA_bdg"/>
    <property type="match status" value="1"/>
</dbReference>
<keyword evidence="4" id="KW-1185">Reference proteome</keyword>
<evidence type="ECO:0000313" key="3">
    <source>
        <dbReference type="EMBL" id="CAD7083104.1"/>
    </source>
</evidence>
<evidence type="ECO:0000259" key="2">
    <source>
        <dbReference type="PROSITE" id="PS51029"/>
    </source>
</evidence>
<dbReference type="PANTHER" id="PTHR21505:SF8">
    <property type="entry name" value="DPT-YFP REPRESSOR BY OVEREXPRESSION, ISOFORM D-RELATED"/>
    <property type="match status" value="1"/>
</dbReference>
<dbReference type="PANTHER" id="PTHR21505">
    <property type="entry name" value="MADF DOMAIN-CONTAINING PROTEIN-RELATED"/>
    <property type="match status" value="1"/>
</dbReference>
<feature type="region of interest" description="Disordered" evidence="1">
    <location>
        <begin position="274"/>
        <end position="307"/>
    </location>
</feature>